<sequence>MRVLQQLNNTNNSCPDAGAPIPCQGNPIGLAPEVPILVTRKDGRLAKLKIGLVVQDEIDTDAEGSDEIDGEELEITNHIQRKGIKFTSLSTVPASTTIHEVIRFPQPPQPPIRSPTRPSTLASTSIII</sequence>
<feature type="region of interest" description="Disordered" evidence="1">
    <location>
        <begin position="107"/>
        <end position="128"/>
    </location>
</feature>
<proteinExistence type="predicted"/>
<name>A0A9Q3DY17_9BASI</name>
<dbReference type="Proteomes" id="UP000765509">
    <property type="component" value="Unassembled WGS sequence"/>
</dbReference>
<gene>
    <name evidence="2" type="ORF">O181_048865</name>
</gene>
<organism evidence="2 3">
    <name type="scientific">Austropuccinia psidii MF-1</name>
    <dbReference type="NCBI Taxonomy" id="1389203"/>
    <lineage>
        <taxon>Eukaryota</taxon>
        <taxon>Fungi</taxon>
        <taxon>Dikarya</taxon>
        <taxon>Basidiomycota</taxon>
        <taxon>Pucciniomycotina</taxon>
        <taxon>Pucciniomycetes</taxon>
        <taxon>Pucciniales</taxon>
        <taxon>Sphaerophragmiaceae</taxon>
        <taxon>Austropuccinia</taxon>
    </lineage>
</organism>
<dbReference type="EMBL" id="AVOT02020772">
    <property type="protein sequence ID" value="MBW0509150.1"/>
    <property type="molecule type" value="Genomic_DNA"/>
</dbReference>
<evidence type="ECO:0000256" key="1">
    <source>
        <dbReference type="SAM" id="MobiDB-lite"/>
    </source>
</evidence>
<evidence type="ECO:0000313" key="3">
    <source>
        <dbReference type="Proteomes" id="UP000765509"/>
    </source>
</evidence>
<keyword evidence="3" id="KW-1185">Reference proteome</keyword>
<comment type="caution">
    <text evidence="2">The sequence shown here is derived from an EMBL/GenBank/DDBJ whole genome shotgun (WGS) entry which is preliminary data.</text>
</comment>
<accession>A0A9Q3DY17</accession>
<reference evidence="2" key="1">
    <citation type="submission" date="2021-03" db="EMBL/GenBank/DDBJ databases">
        <title>Draft genome sequence of rust myrtle Austropuccinia psidii MF-1, a brazilian biotype.</title>
        <authorList>
            <person name="Quecine M.C."/>
            <person name="Pachon D.M.R."/>
            <person name="Bonatelli M.L."/>
            <person name="Correr F.H."/>
            <person name="Franceschini L.M."/>
            <person name="Leite T.F."/>
            <person name="Margarido G.R.A."/>
            <person name="Almeida C.A."/>
            <person name="Ferrarezi J.A."/>
            <person name="Labate C.A."/>
        </authorList>
    </citation>
    <scope>NUCLEOTIDE SEQUENCE</scope>
    <source>
        <strain evidence="2">MF-1</strain>
    </source>
</reference>
<evidence type="ECO:0000313" key="2">
    <source>
        <dbReference type="EMBL" id="MBW0509150.1"/>
    </source>
</evidence>
<protein>
    <submittedName>
        <fullName evidence="2">Uncharacterized protein</fullName>
    </submittedName>
</protein>
<dbReference type="AlphaFoldDB" id="A0A9Q3DY17"/>